<dbReference type="SUPFAM" id="SSF88723">
    <property type="entry name" value="PIN domain-like"/>
    <property type="match status" value="1"/>
</dbReference>
<keyword evidence="3" id="KW-1185">Reference proteome</keyword>
<dbReference type="AlphaFoldDB" id="W0SHR9"/>
<protein>
    <recommendedName>
        <fullName evidence="1">PIN domain-containing protein</fullName>
    </recommendedName>
</protein>
<name>W0SHR9_9PROT</name>
<evidence type="ECO:0000313" key="3">
    <source>
        <dbReference type="Proteomes" id="UP000031637"/>
    </source>
</evidence>
<evidence type="ECO:0000313" key="2">
    <source>
        <dbReference type="EMBL" id="BAO30959.1"/>
    </source>
</evidence>
<dbReference type="SMART" id="SM00670">
    <property type="entry name" value="PINc"/>
    <property type="match status" value="1"/>
</dbReference>
<dbReference type="NCBIfam" id="TIGR00305">
    <property type="entry name" value="putative toxin-antitoxin system toxin component, PIN family"/>
    <property type="match status" value="1"/>
</dbReference>
<dbReference type="PANTHER" id="PTHR34610">
    <property type="entry name" value="SSL7007 PROTEIN"/>
    <property type="match status" value="1"/>
</dbReference>
<accession>W0SHR9</accession>
<gene>
    <name evidence="2" type="ORF">SUTH_03186</name>
</gene>
<dbReference type="HOGENOM" id="CLU_116617_3_2_4"/>
<dbReference type="InterPro" id="IPR002850">
    <property type="entry name" value="PIN_toxin-like"/>
</dbReference>
<feature type="domain" description="PIN" evidence="1">
    <location>
        <begin position="5"/>
        <end position="118"/>
    </location>
</feature>
<evidence type="ECO:0000259" key="1">
    <source>
        <dbReference type="SMART" id="SM00670"/>
    </source>
</evidence>
<dbReference type="InterPro" id="IPR029060">
    <property type="entry name" value="PIN-like_dom_sf"/>
</dbReference>
<dbReference type="STRING" id="1223802.SUTH_03186"/>
<dbReference type="InterPro" id="IPR002716">
    <property type="entry name" value="PIN_dom"/>
</dbReference>
<dbReference type="PANTHER" id="PTHR34610:SF3">
    <property type="entry name" value="SSL7007 PROTEIN"/>
    <property type="match status" value="1"/>
</dbReference>
<dbReference type="Proteomes" id="UP000031637">
    <property type="component" value="Chromosome"/>
</dbReference>
<proteinExistence type="predicted"/>
<dbReference type="Pfam" id="PF13470">
    <property type="entry name" value="PIN_3"/>
    <property type="match status" value="1"/>
</dbReference>
<sequence length="138" mass="15296">MSFDRRIVIDTGVLISAAIRPQSIPALALEKALLYFDVCVSEETLTELAAVLLRRKFDRYAPKALRQTFIDGFRERSVLFAVSGEVSDCPDPKDNKFLALAEAAEAELIVASDPHLTDMHPWRGIPIMPPAAFLVGIR</sequence>
<dbReference type="OrthoDB" id="9792229at2"/>
<dbReference type="EMBL" id="AP012547">
    <property type="protein sequence ID" value="BAO30959.1"/>
    <property type="molecule type" value="Genomic_DNA"/>
</dbReference>
<dbReference type="KEGG" id="shd:SUTH_03186"/>
<organism evidence="2 3">
    <name type="scientific">Sulfuritalea hydrogenivorans sk43H</name>
    <dbReference type="NCBI Taxonomy" id="1223802"/>
    <lineage>
        <taxon>Bacteria</taxon>
        <taxon>Pseudomonadati</taxon>
        <taxon>Pseudomonadota</taxon>
        <taxon>Betaproteobacteria</taxon>
        <taxon>Nitrosomonadales</taxon>
        <taxon>Sterolibacteriaceae</taxon>
        <taxon>Sulfuritalea</taxon>
    </lineage>
</organism>
<reference evidence="2 3" key="1">
    <citation type="journal article" date="2014" name="Syst. Appl. Microbiol.">
        <title>Complete genomes of freshwater sulfur oxidizers Sulfuricella denitrificans skB26 and Sulfuritalea hydrogenivorans sk43H: genetic insights into the sulfur oxidation pathway of betaproteobacteria.</title>
        <authorList>
            <person name="Watanabe T."/>
            <person name="Kojima H."/>
            <person name="Fukui M."/>
        </authorList>
    </citation>
    <scope>NUCLEOTIDE SEQUENCE [LARGE SCALE GENOMIC DNA]</scope>
    <source>
        <strain evidence="2">DSM22779</strain>
    </source>
</reference>